<evidence type="ECO:0000313" key="4">
    <source>
        <dbReference type="EMBL" id="ALG82773.1"/>
    </source>
</evidence>
<reference evidence="5" key="2">
    <citation type="submission" date="2015-05" db="EMBL/GenBank/DDBJ databases">
        <title>Complete genome sequence of Halanaeroarchaeum sulfurireducens type strain M27-SA2, a sulfate-reducer haloarchaeon from marine anoxic lake Medee.</title>
        <authorList>
            <person name="Messina E."/>
            <person name="Kublanov I.V."/>
            <person name="Toshchakov S."/>
            <person name="Arcadi E."/>
            <person name="La Spada G."/>
            <person name="La Cono V."/>
            <person name="Yakimov M.M."/>
        </authorList>
    </citation>
    <scope>NUCLEOTIDE SEQUENCE [LARGE SCALE GENOMIC DNA]</scope>
    <source>
        <strain evidence="5">M27-SA2</strain>
    </source>
</reference>
<accession>A0A0F7PFR0</accession>
<dbReference type="SUPFAM" id="SSF53137">
    <property type="entry name" value="Translational machinery components"/>
    <property type="match status" value="1"/>
</dbReference>
<reference evidence="4 5" key="3">
    <citation type="journal article" date="2016" name="Stand. Genomic Sci.">
        <title>Complete genome sequence of 'Halanaeroarchaeum sulfurireducens' M27-SA2, a sulfur-reducing and acetate-oxidizing haloarchaeon from the deep-sea hypersaline anoxic lake Medee.</title>
        <authorList>
            <person name="Messina E."/>
            <person name="Sorokin D.Y."/>
            <person name="Kublanov I.V."/>
            <person name="Toshchakov S."/>
            <person name="Lopatina A."/>
            <person name="Arcadi E."/>
            <person name="Smedile F."/>
            <person name="La Spada G."/>
            <person name="La Cono V."/>
            <person name="Yakimov M.M."/>
        </authorList>
    </citation>
    <scope>NUCLEOTIDE SEQUENCE [LARGE SCALE GENOMIC DNA]</scope>
    <source>
        <strain evidence="4 5">M27-SA2</strain>
    </source>
</reference>
<dbReference type="Gene3D" id="3.30.420.60">
    <property type="entry name" value="eRF1 domain 2"/>
    <property type="match status" value="1"/>
</dbReference>
<dbReference type="RefSeq" id="WP_050049045.1">
    <property type="nucleotide sequence ID" value="NZ_CP008874.1"/>
</dbReference>
<sequence>MLDRLLGRASLKARIEELEAERDHLESQLAAESDRRSEAARKRQEAQVRVNHLEDRVEELEDRVDRAESTDVDVSVRGEETLRGDRLDAVLSRLSSVRTAAEGAVSAMVDEEIPDQLRDLFGDRTPVLAHAAPAVVYADDAHLVNVALRPPVAPDPFVRWDDSFHVNRDWFEPTGEYALALVRSDRFALGEYEGTEQRSVTAFQSDVKGDHSKGGFSQGRFERRRDAQIDEHLSAAHEAIGDREAERLYVVGESTLLPEFEAEATVVRPSDATGTPRAALEEAFADFWSVRLTLL</sequence>
<dbReference type="STRING" id="1604004.HLASA_1894"/>
<keyword evidence="6" id="KW-1185">Reference proteome</keyword>
<dbReference type="KEGG" id="hsf:HLASA_1894"/>
<evidence type="ECO:0000259" key="2">
    <source>
        <dbReference type="Pfam" id="PF18859"/>
    </source>
</evidence>
<dbReference type="KEGG" id="hsu:HLASF_1908"/>
<proteinExistence type="predicted"/>
<evidence type="ECO:0000313" key="3">
    <source>
        <dbReference type="EMBL" id="AKH98379.1"/>
    </source>
</evidence>
<name>A0A0F7PFR0_9EURY</name>
<gene>
    <name evidence="4" type="ORF">HLASA_1894</name>
    <name evidence="3" type="ORF">HLASF_1908</name>
</gene>
<dbReference type="OrthoDB" id="124486at2157"/>
<dbReference type="EMBL" id="CP008874">
    <property type="protein sequence ID" value="AKH98379.1"/>
    <property type="molecule type" value="Genomic_DNA"/>
</dbReference>
<evidence type="ECO:0000313" key="5">
    <source>
        <dbReference type="Proteomes" id="UP000060390"/>
    </source>
</evidence>
<evidence type="ECO:0000313" key="6">
    <source>
        <dbReference type="Proteomes" id="UP000069906"/>
    </source>
</evidence>
<dbReference type="InterPro" id="IPR042226">
    <property type="entry name" value="eFR1_2_sf"/>
</dbReference>
<dbReference type="Proteomes" id="UP000060390">
    <property type="component" value="Chromosome"/>
</dbReference>
<dbReference type="Gene3D" id="1.20.5.340">
    <property type="match status" value="1"/>
</dbReference>
<reference evidence="3 6" key="1">
    <citation type="journal article" date="2015" name="ISME J.">
        <title>Elemental sulfur and acetate can support life of a novel strictly anaerobic haloarchaeon.</title>
        <authorList>
            <person name="Sorokin D.Y."/>
            <person name="Kublanov I.V."/>
            <person name="Gavrilov S.N."/>
            <person name="Rojo D."/>
            <person name="Roman P."/>
            <person name="Golyshin P.N."/>
            <person name="Slepak V.Z."/>
            <person name="Smedile F."/>
            <person name="Ferrer M."/>
            <person name="Messina E."/>
            <person name="La Cono V."/>
            <person name="Yakimov M.M."/>
        </authorList>
    </citation>
    <scope>NUCLEOTIDE SEQUENCE [LARGE SCALE GENOMIC DNA]</scope>
    <source>
        <strain evidence="3 6">HSR2</strain>
    </source>
</reference>
<feature type="domain" description="Actinobacteria/chloroflexi VLRF1 release factor" evidence="2">
    <location>
        <begin position="176"/>
        <end position="293"/>
    </location>
</feature>
<organism evidence="3 6">
    <name type="scientific">Halanaeroarchaeum sulfurireducens</name>
    <dbReference type="NCBI Taxonomy" id="1604004"/>
    <lineage>
        <taxon>Archaea</taxon>
        <taxon>Methanobacteriati</taxon>
        <taxon>Methanobacteriota</taxon>
        <taxon>Stenosarchaea group</taxon>
        <taxon>Halobacteria</taxon>
        <taxon>Halobacteriales</taxon>
        <taxon>Halobacteriaceae</taxon>
        <taxon>Halanaeroarchaeum</taxon>
    </lineage>
</organism>
<dbReference type="AlphaFoldDB" id="A0A0F7PFR0"/>
<dbReference type="EMBL" id="CP011564">
    <property type="protein sequence ID" value="ALG82773.1"/>
    <property type="molecule type" value="Genomic_DNA"/>
</dbReference>
<dbReference type="InterPro" id="IPR040783">
    <property type="entry name" value="VLRF1"/>
</dbReference>
<dbReference type="Pfam" id="PF18859">
    <property type="entry name" value="acVLRF1"/>
    <property type="match status" value="1"/>
</dbReference>
<dbReference type="HOGENOM" id="CLU_051790_0_0_2"/>
<feature type="region of interest" description="Disordered" evidence="1">
    <location>
        <begin position="22"/>
        <end position="47"/>
    </location>
</feature>
<evidence type="ECO:0000256" key="1">
    <source>
        <dbReference type="SAM" id="MobiDB-lite"/>
    </source>
</evidence>
<protein>
    <recommendedName>
        <fullName evidence="2">Actinobacteria/chloroflexi VLRF1 release factor domain-containing protein</fullName>
    </recommendedName>
</protein>
<dbReference type="Proteomes" id="UP000069906">
    <property type="component" value="Chromosome"/>
</dbReference>
<dbReference type="GeneID" id="26011226"/>